<dbReference type="EMBL" id="LIAE01006597">
    <property type="protein sequence ID" value="PAV87220.1"/>
    <property type="molecule type" value="Genomic_DNA"/>
</dbReference>
<proteinExistence type="predicted"/>
<protein>
    <submittedName>
        <fullName evidence="2">Uncharacterized protein</fullName>
    </submittedName>
</protein>
<keyword evidence="3" id="KW-1185">Reference proteome</keyword>
<reference evidence="2 3" key="1">
    <citation type="journal article" date="2017" name="Curr. Biol.">
        <title>Genome architecture and evolution of a unichromosomal asexual nematode.</title>
        <authorList>
            <person name="Fradin H."/>
            <person name="Zegar C."/>
            <person name="Gutwein M."/>
            <person name="Lucas J."/>
            <person name="Kovtun M."/>
            <person name="Corcoran D."/>
            <person name="Baugh L.R."/>
            <person name="Kiontke K."/>
            <person name="Gunsalus K."/>
            <person name="Fitch D.H."/>
            <person name="Piano F."/>
        </authorList>
    </citation>
    <scope>NUCLEOTIDE SEQUENCE [LARGE SCALE GENOMIC DNA]</scope>
    <source>
        <strain evidence="2">PF1309</strain>
    </source>
</reference>
<evidence type="ECO:0000313" key="3">
    <source>
        <dbReference type="Proteomes" id="UP000218231"/>
    </source>
</evidence>
<organism evidence="2 3">
    <name type="scientific">Diploscapter pachys</name>
    <dbReference type="NCBI Taxonomy" id="2018661"/>
    <lineage>
        <taxon>Eukaryota</taxon>
        <taxon>Metazoa</taxon>
        <taxon>Ecdysozoa</taxon>
        <taxon>Nematoda</taxon>
        <taxon>Chromadorea</taxon>
        <taxon>Rhabditida</taxon>
        <taxon>Rhabditina</taxon>
        <taxon>Rhabditomorpha</taxon>
        <taxon>Rhabditoidea</taxon>
        <taxon>Rhabditidae</taxon>
        <taxon>Diploscapter</taxon>
    </lineage>
</organism>
<accession>A0A2A2LM37</accession>
<dbReference type="Proteomes" id="UP000218231">
    <property type="component" value="Unassembled WGS sequence"/>
</dbReference>
<dbReference type="AlphaFoldDB" id="A0A2A2LM37"/>
<evidence type="ECO:0000313" key="2">
    <source>
        <dbReference type="EMBL" id="PAV87220.1"/>
    </source>
</evidence>
<feature type="compositionally biased region" description="Basic and acidic residues" evidence="1">
    <location>
        <begin position="51"/>
        <end position="71"/>
    </location>
</feature>
<comment type="caution">
    <text evidence="2">The sequence shown here is derived from an EMBL/GenBank/DDBJ whole genome shotgun (WGS) entry which is preliminary data.</text>
</comment>
<evidence type="ECO:0000256" key="1">
    <source>
        <dbReference type="SAM" id="MobiDB-lite"/>
    </source>
</evidence>
<gene>
    <name evidence="2" type="ORF">WR25_26206</name>
</gene>
<sequence length="163" mass="18747">MATVQMFDAEGQMSYTKTLLELKPMFRRPRVRHEPIPGCEDKQKILLPLRLTERDDKDKDRGKGQKKKDVEWSGPLLVEEKTVTLLQLKPEFQNRCRHKERLDSEHELLFGNDDWSCSNSVSSVQSQAWGCGCEDSATDSGFHQQMSSRCSTPSIADEVRIFE</sequence>
<name>A0A2A2LM37_9BILA</name>
<feature type="region of interest" description="Disordered" evidence="1">
    <location>
        <begin position="50"/>
        <end position="71"/>
    </location>
</feature>